<accession>A0ABM7ZSW6</accession>
<protein>
    <recommendedName>
        <fullName evidence="2">N,N-dimethylformamidase beta subunit-like C-terminal domain-containing protein</fullName>
    </recommendedName>
</protein>
<organism evidence="3 4">
    <name type="scientific">Streptomyces nigrescens</name>
    <dbReference type="NCBI Taxonomy" id="1920"/>
    <lineage>
        <taxon>Bacteria</taxon>
        <taxon>Bacillati</taxon>
        <taxon>Actinomycetota</taxon>
        <taxon>Actinomycetes</taxon>
        <taxon>Kitasatosporales</taxon>
        <taxon>Streptomycetaceae</taxon>
        <taxon>Streptomyces</taxon>
    </lineage>
</organism>
<proteinExistence type="predicted"/>
<dbReference type="InterPro" id="IPR046540">
    <property type="entry name" value="DMFA2_C"/>
</dbReference>
<dbReference type="EMBL" id="AP026073">
    <property type="protein sequence ID" value="BDM69456.1"/>
    <property type="molecule type" value="Genomic_DNA"/>
</dbReference>
<feature type="compositionally biased region" description="Basic and acidic residues" evidence="1">
    <location>
        <begin position="20"/>
        <end position="29"/>
    </location>
</feature>
<dbReference type="PROSITE" id="PS51318">
    <property type="entry name" value="TAT"/>
    <property type="match status" value="1"/>
</dbReference>
<feature type="region of interest" description="Disordered" evidence="1">
    <location>
        <begin position="1"/>
        <end position="68"/>
    </location>
</feature>
<evidence type="ECO:0000313" key="3">
    <source>
        <dbReference type="EMBL" id="BDM69456.1"/>
    </source>
</evidence>
<feature type="domain" description="N,N-dimethylformamidase beta subunit-like C-terminal" evidence="2">
    <location>
        <begin position="163"/>
        <end position="526"/>
    </location>
</feature>
<evidence type="ECO:0000256" key="1">
    <source>
        <dbReference type="SAM" id="MobiDB-lite"/>
    </source>
</evidence>
<feature type="compositionally biased region" description="Basic and acidic residues" evidence="1">
    <location>
        <begin position="49"/>
        <end position="63"/>
    </location>
</feature>
<dbReference type="InterPro" id="IPR006311">
    <property type="entry name" value="TAT_signal"/>
</dbReference>
<keyword evidence="4" id="KW-1185">Reference proteome</keyword>
<evidence type="ECO:0000313" key="4">
    <source>
        <dbReference type="Proteomes" id="UP001059597"/>
    </source>
</evidence>
<dbReference type="Proteomes" id="UP001059597">
    <property type="component" value="Chromosome"/>
</dbReference>
<evidence type="ECO:0000259" key="2">
    <source>
        <dbReference type="Pfam" id="PF20254"/>
    </source>
</evidence>
<sequence length="578" mass="61971">MRDRPTRIRTPAVVRPAVATDDRPERTDRPGQGPAAHGSGAMSGGDGDQEAHPRAPRDGDAGRADGPGGLVRRHFLGAAAAGAAGLALATATGCDAPSGTNPGPVRGTRPDDLTAERARAGSPDWRLRAPGPPEAVEGYTDRVSVRPGEEFGLYVSTTAPGFRVSAYRVGWYGGAQARLVWHSPRVAGSRQHRPRLLPGTRTVRADWQRTLAVRTTGWPPGAYLLRLDADHGHQRYVPLVVRSATAAGRTVLMHAVTTWQAYNRWGGHSLYAGEDGSYGTRSLAVSFDRPYEANGAEKFLVYERAVVVLAERLGLPLAYTTSVDVHRSPAALRGATAVLSLGHDEYWTPQQRAHVTRARDTGANLAFLGANACFRRVRLDPGPAAALRTVTCYKTAYRDDPSFADHREPPTQDFRLPPAADPESSLTGVFYEGYPTDAPYVVHQPDHWLFAGTGAGRGASFDHLVGVEYDRVTPEAPTPEQLEIIAHSPLVCAGRSSHADSAYYTVASGAGVFATGTMRWVEALMAGTGDDGRDHGMDARTRAFVTRTTENLLRAFAQGPAARTRPAPRNNVAAVYGT</sequence>
<name>A0ABM7ZSW6_STRNI</name>
<feature type="region of interest" description="Disordered" evidence="1">
    <location>
        <begin position="117"/>
        <end position="136"/>
    </location>
</feature>
<feature type="region of interest" description="Disordered" evidence="1">
    <location>
        <begin position="559"/>
        <end position="578"/>
    </location>
</feature>
<gene>
    <name evidence="3" type="ORF">HEK616_29430</name>
</gene>
<dbReference type="Pfam" id="PF20254">
    <property type="entry name" value="DMFA2_C"/>
    <property type="match status" value="1"/>
</dbReference>
<reference evidence="3" key="1">
    <citation type="submission" date="2022-06" db="EMBL/GenBank/DDBJ databases">
        <title>Complete genome sequence of Streptomyces nigrescens HEK616.</title>
        <authorList>
            <person name="Asamizu S."/>
            <person name="Onaka H."/>
        </authorList>
    </citation>
    <scope>NUCLEOTIDE SEQUENCE</scope>
    <source>
        <strain evidence="3">HEK616</strain>
    </source>
</reference>